<comment type="caution">
    <text evidence="1">The sequence shown here is derived from an EMBL/GenBank/DDBJ whole genome shotgun (WGS) entry which is preliminary data.</text>
</comment>
<gene>
    <name evidence="1" type="ORF">GCM10023216_29730</name>
</gene>
<evidence type="ECO:0008006" key="3">
    <source>
        <dbReference type="Google" id="ProtNLM"/>
    </source>
</evidence>
<evidence type="ECO:0000313" key="1">
    <source>
        <dbReference type="EMBL" id="GAA4735016.1"/>
    </source>
</evidence>
<keyword evidence="2" id="KW-1185">Reference proteome</keyword>
<accession>A0ABP8YN34</accession>
<dbReference type="InterPro" id="IPR038070">
    <property type="entry name" value="Rv2632c-like_sf"/>
</dbReference>
<protein>
    <recommendedName>
        <fullName evidence="3">DUF1876 domain-containing protein</fullName>
    </recommendedName>
</protein>
<dbReference type="Pfam" id="PF08962">
    <property type="entry name" value="Rv2632c-like"/>
    <property type="match status" value="1"/>
</dbReference>
<proteinExistence type="predicted"/>
<organism evidence="1 2">
    <name type="scientific">Isoptericola chiayiensis</name>
    <dbReference type="NCBI Taxonomy" id="579446"/>
    <lineage>
        <taxon>Bacteria</taxon>
        <taxon>Bacillati</taxon>
        <taxon>Actinomycetota</taxon>
        <taxon>Actinomycetes</taxon>
        <taxon>Micrococcales</taxon>
        <taxon>Promicromonosporaceae</taxon>
        <taxon>Isoptericola</taxon>
    </lineage>
</organism>
<dbReference type="EMBL" id="BAABID010000017">
    <property type="protein sequence ID" value="GAA4735016.1"/>
    <property type="molecule type" value="Genomic_DNA"/>
</dbReference>
<dbReference type="InterPro" id="IPR015057">
    <property type="entry name" value="Rv2632c-like"/>
</dbReference>
<dbReference type="Proteomes" id="UP001500956">
    <property type="component" value="Unassembled WGS sequence"/>
</dbReference>
<dbReference type="SUPFAM" id="SSF143212">
    <property type="entry name" value="Rv2632c-like"/>
    <property type="match status" value="1"/>
</dbReference>
<dbReference type="Gene3D" id="3.30.160.240">
    <property type="entry name" value="Rv1738"/>
    <property type="match status" value="1"/>
</dbReference>
<dbReference type="RefSeq" id="WP_172153076.1">
    <property type="nucleotide sequence ID" value="NZ_BAABID010000017.1"/>
</dbReference>
<sequence>MTHTWKIALQFFDADDLVREGRRTSAHAVLTTAEGATLEGHGHARRNPQDPSVPEIGLELAASRALRDLADRLLAATSEDIAAIEHHPVHLHA</sequence>
<name>A0ABP8YN34_9MICO</name>
<reference evidence="2" key="1">
    <citation type="journal article" date="2019" name="Int. J. Syst. Evol. Microbiol.">
        <title>The Global Catalogue of Microorganisms (GCM) 10K type strain sequencing project: providing services to taxonomists for standard genome sequencing and annotation.</title>
        <authorList>
            <consortium name="The Broad Institute Genomics Platform"/>
            <consortium name="The Broad Institute Genome Sequencing Center for Infectious Disease"/>
            <person name="Wu L."/>
            <person name="Ma J."/>
        </authorList>
    </citation>
    <scope>NUCLEOTIDE SEQUENCE [LARGE SCALE GENOMIC DNA]</scope>
    <source>
        <strain evidence="2">JCM 18063</strain>
    </source>
</reference>
<evidence type="ECO:0000313" key="2">
    <source>
        <dbReference type="Proteomes" id="UP001500956"/>
    </source>
</evidence>